<sequence>MSGCFCKPKHEDDGNGSDGQQPGIAHRDQPRPPHTGGEGPPRPVEMPRTTIRPARVHIPRASKFAENFSADAEAGPSTVGADKSQPKGKSRVIEDPPEDAQTNPVPIVRVNQPRRKVRFAPNHPENP</sequence>
<organism evidence="2 3">
    <name type="scientific">Polyplosphaeria fusca</name>
    <dbReference type="NCBI Taxonomy" id="682080"/>
    <lineage>
        <taxon>Eukaryota</taxon>
        <taxon>Fungi</taxon>
        <taxon>Dikarya</taxon>
        <taxon>Ascomycota</taxon>
        <taxon>Pezizomycotina</taxon>
        <taxon>Dothideomycetes</taxon>
        <taxon>Pleosporomycetidae</taxon>
        <taxon>Pleosporales</taxon>
        <taxon>Tetraplosphaeriaceae</taxon>
        <taxon>Polyplosphaeria</taxon>
    </lineage>
</organism>
<protein>
    <submittedName>
        <fullName evidence="2">Uncharacterized protein</fullName>
    </submittedName>
</protein>
<dbReference type="Proteomes" id="UP000799444">
    <property type="component" value="Unassembled WGS sequence"/>
</dbReference>
<evidence type="ECO:0000313" key="3">
    <source>
        <dbReference type="Proteomes" id="UP000799444"/>
    </source>
</evidence>
<feature type="region of interest" description="Disordered" evidence="1">
    <location>
        <begin position="1"/>
        <end position="127"/>
    </location>
</feature>
<reference evidence="2" key="1">
    <citation type="journal article" date="2020" name="Stud. Mycol.">
        <title>101 Dothideomycetes genomes: a test case for predicting lifestyles and emergence of pathogens.</title>
        <authorList>
            <person name="Haridas S."/>
            <person name="Albert R."/>
            <person name="Binder M."/>
            <person name="Bloem J."/>
            <person name="Labutti K."/>
            <person name="Salamov A."/>
            <person name="Andreopoulos B."/>
            <person name="Baker S."/>
            <person name="Barry K."/>
            <person name="Bills G."/>
            <person name="Bluhm B."/>
            <person name="Cannon C."/>
            <person name="Castanera R."/>
            <person name="Culley D."/>
            <person name="Daum C."/>
            <person name="Ezra D."/>
            <person name="Gonzalez J."/>
            <person name="Henrissat B."/>
            <person name="Kuo A."/>
            <person name="Liang C."/>
            <person name="Lipzen A."/>
            <person name="Lutzoni F."/>
            <person name="Magnuson J."/>
            <person name="Mondo S."/>
            <person name="Nolan M."/>
            <person name="Ohm R."/>
            <person name="Pangilinan J."/>
            <person name="Park H.-J."/>
            <person name="Ramirez L."/>
            <person name="Alfaro M."/>
            <person name="Sun H."/>
            <person name="Tritt A."/>
            <person name="Yoshinaga Y."/>
            <person name="Zwiers L.-H."/>
            <person name="Turgeon B."/>
            <person name="Goodwin S."/>
            <person name="Spatafora J."/>
            <person name="Crous P."/>
            <person name="Grigoriev I."/>
        </authorList>
    </citation>
    <scope>NUCLEOTIDE SEQUENCE</scope>
    <source>
        <strain evidence="2">CBS 125425</strain>
    </source>
</reference>
<comment type="caution">
    <text evidence="2">The sequence shown here is derived from an EMBL/GenBank/DDBJ whole genome shotgun (WGS) entry which is preliminary data.</text>
</comment>
<evidence type="ECO:0000256" key="1">
    <source>
        <dbReference type="SAM" id="MobiDB-lite"/>
    </source>
</evidence>
<name>A0A9P4R1M0_9PLEO</name>
<gene>
    <name evidence="2" type="ORF">EJ04DRAFT_521587</name>
</gene>
<proteinExistence type="predicted"/>
<dbReference type="AlphaFoldDB" id="A0A9P4R1M0"/>
<keyword evidence="3" id="KW-1185">Reference proteome</keyword>
<accession>A0A9P4R1M0</accession>
<dbReference type="EMBL" id="ML996120">
    <property type="protein sequence ID" value="KAF2736959.1"/>
    <property type="molecule type" value="Genomic_DNA"/>
</dbReference>
<evidence type="ECO:0000313" key="2">
    <source>
        <dbReference type="EMBL" id="KAF2736959.1"/>
    </source>
</evidence>